<protein>
    <submittedName>
        <fullName evidence="1">Uncharacterized protein</fullName>
    </submittedName>
</protein>
<evidence type="ECO:0000313" key="2">
    <source>
        <dbReference type="Proteomes" id="UP000216478"/>
    </source>
</evidence>
<dbReference type="Proteomes" id="UP000216478">
    <property type="component" value="Unassembled WGS sequence"/>
</dbReference>
<dbReference type="EMBL" id="NNRL01000163">
    <property type="protein sequence ID" value="OYR10904.1"/>
    <property type="molecule type" value="Genomic_DNA"/>
</dbReference>
<evidence type="ECO:0000313" key="1">
    <source>
        <dbReference type="EMBL" id="OYR10904.1"/>
    </source>
</evidence>
<organism evidence="1 2">
    <name type="scientific">Brucella grignonensis</name>
    <dbReference type="NCBI Taxonomy" id="94627"/>
    <lineage>
        <taxon>Bacteria</taxon>
        <taxon>Pseudomonadati</taxon>
        <taxon>Pseudomonadota</taxon>
        <taxon>Alphaproteobacteria</taxon>
        <taxon>Hyphomicrobiales</taxon>
        <taxon>Brucellaceae</taxon>
        <taxon>Brucella/Ochrobactrum group</taxon>
        <taxon>Brucella</taxon>
    </lineage>
</organism>
<proteinExistence type="predicted"/>
<keyword evidence="2" id="KW-1185">Reference proteome</keyword>
<accession>A0A256F7T4</accession>
<dbReference type="AlphaFoldDB" id="A0A256F7T4"/>
<name>A0A256F7T4_9HYPH</name>
<gene>
    <name evidence="1" type="ORF">CEV33_2370</name>
</gene>
<reference evidence="1 2" key="1">
    <citation type="submission" date="2017-07" db="EMBL/GenBank/DDBJ databases">
        <title>Phylogenetic study on the rhizospheric bacterium Ochrobactrum sp. A44.</title>
        <authorList>
            <person name="Krzyzanowska D.M."/>
            <person name="Ossowicki A."/>
            <person name="Rajewska M."/>
            <person name="Maciag T."/>
            <person name="Kaczynski Z."/>
            <person name="Czerwicka M."/>
            <person name="Jafra S."/>
        </authorList>
    </citation>
    <scope>NUCLEOTIDE SEQUENCE [LARGE SCALE GENOMIC DNA]</scope>
    <source>
        <strain evidence="1 2">OgA9a</strain>
    </source>
</reference>
<sequence length="39" mass="4275">MKFQKPARDTFFLLKTSSSKGSDLPLIGSNSFSLMAGHE</sequence>
<comment type="caution">
    <text evidence="1">The sequence shown here is derived from an EMBL/GenBank/DDBJ whole genome shotgun (WGS) entry which is preliminary data.</text>
</comment>